<protein>
    <submittedName>
        <fullName evidence="2">Uncharacterized protein</fullName>
    </submittedName>
</protein>
<keyword evidence="1" id="KW-0732">Signal</keyword>
<proteinExistence type="predicted"/>
<dbReference type="EMBL" id="CM026430">
    <property type="protein sequence ID" value="KAG0562174.1"/>
    <property type="molecule type" value="Genomic_DNA"/>
</dbReference>
<keyword evidence="3" id="KW-1185">Reference proteome</keyword>
<feature type="chain" id="PRO_5035837144" evidence="1">
    <location>
        <begin position="16"/>
        <end position="69"/>
    </location>
</feature>
<organism evidence="2 3">
    <name type="scientific">Ceratodon purpureus</name>
    <name type="common">Fire moss</name>
    <name type="synonym">Dicranum purpureum</name>
    <dbReference type="NCBI Taxonomy" id="3225"/>
    <lineage>
        <taxon>Eukaryota</taxon>
        <taxon>Viridiplantae</taxon>
        <taxon>Streptophyta</taxon>
        <taxon>Embryophyta</taxon>
        <taxon>Bryophyta</taxon>
        <taxon>Bryophytina</taxon>
        <taxon>Bryopsida</taxon>
        <taxon>Dicranidae</taxon>
        <taxon>Pseudoditrichales</taxon>
        <taxon>Ditrichaceae</taxon>
        <taxon>Ceratodon</taxon>
    </lineage>
</organism>
<accession>A0A8T0GVK7</accession>
<sequence length="69" mass="7536">MVAAIFLILGMNCSAGGLFSGPRFVGVDSQYYLGDLTPISWQRDSWPSAPYLRVVTVQPGFIWPSETAP</sequence>
<evidence type="ECO:0000313" key="3">
    <source>
        <dbReference type="Proteomes" id="UP000822688"/>
    </source>
</evidence>
<dbReference type="AlphaFoldDB" id="A0A8T0GVK7"/>
<gene>
    <name evidence="2" type="ORF">KC19_9G123800</name>
</gene>
<feature type="signal peptide" evidence="1">
    <location>
        <begin position="1"/>
        <end position="15"/>
    </location>
</feature>
<reference evidence="2" key="1">
    <citation type="submission" date="2020-06" db="EMBL/GenBank/DDBJ databases">
        <title>WGS assembly of Ceratodon purpureus strain R40.</title>
        <authorList>
            <person name="Carey S.B."/>
            <person name="Jenkins J."/>
            <person name="Shu S."/>
            <person name="Lovell J.T."/>
            <person name="Sreedasyam A."/>
            <person name="Maumus F."/>
            <person name="Tiley G.P."/>
            <person name="Fernandez-Pozo N."/>
            <person name="Barry K."/>
            <person name="Chen C."/>
            <person name="Wang M."/>
            <person name="Lipzen A."/>
            <person name="Daum C."/>
            <person name="Saski C.A."/>
            <person name="Payton A.C."/>
            <person name="Mcbreen J.C."/>
            <person name="Conrad R.E."/>
            <person name="Kollar L.M."/>
            <person name="Olsson S."/>
            <person name="Huttunen S."/>
            <person name="Landis J.B."/>
            <person name="Wickett N.J."/>
            <person name="Johnson M.G."/>
            <person name="Rensing S.A."/>
            <person name="Grimwood J."/>
            <person name="Schmutz J."/>
            <person name="Mcdaniel S.F."/>
        </authorList>
    </citation>
    <scope>NUCLEOTIDE SEQUENCE</scope>
    <source>
        <strain evidence="2">R40</strain>
    </source>
</reference>
<dbReference type="Proteomes" id="UP000822688">
    <property type="component" value="Chromosome 9"/>
</dbReference>
<evidence type="ECO:0000313" key="2">
    <source>
        <dbReference type="EMBL" id="KAG0562174.1"/>
    </source>
</evidence>
<comment type="caution">
    <text evidence="2">The sequence shown here is derived from an EMBL/GenBank/DDBJ whole genome shotgun (WGS) entry which is preliminary data.</text>
</comment>
<name>A0A8T0GVK7_CERPU</name>
<evidence type="ECO:0000256" key="1">
    <source>
        <dbReference type="SAM" id="SignalP"/>
    </source>
</evidence>